<name>W4LJ91_ENTF1</name>
<organism evidence="1 2">
    <name type="scientific">Entotheonella factor</name>
    <dbReference type="NCBI Taxonomy" id="1429438"/>
    <lineage>
        <taxon>Bacteria</taxon>
        <taxon>Pseudomonadati</taxon>
        <taxon>Nitrospinota/Tectimicrobiota group</taxon>
        <taxon>Candidatus Tectimicrobiota</taxon>
        <taxon>Candidatus Entotheonellia</taxon>
        <taxon>Candidatus Entotheonellales</taxon>
        <taxon>Candidatus Entotheonellaceae</taxon>
        <taxon>Candidatus Entotheonella</taxon>
    </lineage>
</organism>
<sequence>MEQIAFGPGASAGAKLIDCSENGRVKRFERRATPCHRAFGLRPQRDGAIVGPEIVRKEIKINAL</sequence>
<protein>
    <submittedName>
        <fullName evidence="1">Uncharacterized protein</fullName>
    </submittedName>
</protein>
<dbReference type="AlphaFoldDB" id="W4LJ91"/>
<gene>
    <name evidence="1" type="ORF">ETSY1_22855</name>
</gene>
<keyword evidence="2" id="KW-1185">Reference proteome</keyword>
<comment type="caution">
    <text evidence="1">The sequence shown here is derived from an EMBL/GenBank/DDBJ whole genome shotgun (WGS) entry which is preliminary data.</text>
</comment>
<accession>W4LJ91</accession>
<evidence type="ECO:0000313" key="1">
    <source>
        <dbReference type="EMBL" id="ETW97401.1"/>
    </source>
</evidence>
<dbReference type="Proteomes" id="UP000019141">
    <property type="component" value="Unassembled WGS sequence"/>
</dbReference>
<evidence type="ECO:0000313" key="2">
    <source>
        <dbReference type="Proteomes" id="UP000019141"/>
    </source>
</evidence>
<dbReference type="EMBL" id="AZHW01000672">
    <property type="protein sequence ID" value="ETW97401.1"/>
    <property type="molecule type" value="Genomic_DNA"/>
</dbReference>
<reference evidence="1 2" key="1">
    <citation type="journal article" date="2014" name="Nature">
        <title>An environmental bacterial taxon with a large and distinct metabolic repertoire.</title>
        <authorList>
            <person name="Wilson M.C."/>
            <person name="Mori T."/>
            <person name="Ruckert C."/>
            <person name="Uria A.R."/>
            <person name="Helf M.J."/>
            <person name="Takada K."/>
            <person name="Gernert C."/>
            <person name="Steffens U.A."/>
            <person name="Heycke N."/>
            <person name="Schmitt S."/>
            <person name="Rinke C."/>
            <person name="Helfrich E.J."/>
            <person name="Brachmann A.O."/>
            <person name="Gurgui C."/>
            <person name="Wakimoto T."/>
            <person name="Kracht M."/>
            <person name="Crusemann M."/>
            <person name="Hentschel U."/>
            <person name="Abe I."/>
            <person name="Matsunaga S."/>
            <person name="Kalinowski J."/>
            <person name="Takeyama H."/>
            <person name="Piel J."/>
        </authorList>
    </citation>
    <scope>NUCLEOTIDE SEQUENCE [LARGE SCALE GENOMIC DNA]</scope>
    <source>
        <strain evidence="2">TSY1</strain>
    </source>
</reference>
<proteinExistence type="predicted"/>
<dbReference type="HOGENOM" id="CLU_2859326_0_0_7"/>